<protein>
    <submittedName>
        <fullName evidence="1">Uncharacterized protein</fullName>
    </submittedName>
</protein>
<sequence length="204" mass="23010">MSNISVKIRMERCNSGLKIRGHVPKSGIKSLEMMIMLRNMSCNAINLLINRVENSILSLGIVRMLVENLFSLGGLLEGTIILDFGRVDKRINIPDEVAIDLISVDWRSVSFKTVDRNVIFGCDGLDHKGLENRRSLRTGRGLGTSESFIDCFDGAIWLVDIFCICSNDRGYVLESPLIICDPFKGHDFCKLLSRQLFWNLKNGR</sequence>
<dbReference type="EMBL" id="JAUESC010000383">
    <property type="protein sequence ID" value="KAK0583671.1"/>
    <property type="molecule type" value="Genomic_DNA"/>
</dbReference>
<organism evidence="1 2">
    <name type="scientific">Acer saccharum</name>
    <name type="common">Sugar maple</name>
    <dbReference type="NCBI Taxonomy" id="4024"/>
    <lineage>
        <taxon>Eukaryota</taxon>
        <taxon>Viridiplantae</taxon>
        <taxon>Streptophyta</taxon>
        <taxon>Embryophyta</taxon>
        <taxon>Tracheophyta</taxon>
        <taxon>Spermatophyta</taxon>
        <taxon>Magnoliopsida</taxon>
        <taxon>eudicotyledons</taxon>
        <taxon>Gunneridae</taxon>
        <taxon>Pentapetalae</taxon>
        <taxon>rosids</taxon>
        <taxon>malvids</taxon>
        <taxon>Sapindales</taxon>
        <taxon>Sapindaceae</taxon>
        <taxon>Hippocastanoideae</taxon>
        <taxon>Acereae</taxon>
        <taxon>Acer</taxon>
    </lineage>
</organism>
<comment type="caution">
    <text evidence="1">The sequence shown here is derived from an EMBL/GenBank/DDBJ whole genome shotgun (WGS) entry which is preliminary data.</text>
</comment>
<evidence type="ECO:0000313" key="1">
    <source>
        <dbReference type="EMBL" id="KAK0583671.1"/>
    </source>
</evidence>
<accession>A0AA39S2A4</accession>
<dbReference type="AlphaFoldDB" id="A0AA39S2A4"/>
<evidence type="ECO:0000313" key="2">
    <source>
        <dbReference type="Proteomes" id="UP001168877"/>
    </source>
</evidence>
<dbReference type="Proteomes" id="UP001168877">
    <property type="component" value="Unassembled WGS sequence"/>
</dbReference>
<keyword evidence="2" id="KW-1185">Reference proteome</keyword>
<proteinExistence type="predicted"/>
<name>A0AA39S2A4_ACESA</name>
<reference evidence="1" key="1">
    <citation type="journal article" date="2022" name="Plant J.">
        <title>Strategies of tolerance reflected in two North American maple genomes.</title>
        <authorList>
            <person name="McEvoy S.L."/>
            <person name="Sezen U.U."/>
            <person name="Trouern-Trend A."/>
            <person name="McMahon S.M."/>
            <person name="Schaberg P.G."/>
            <person name="Yang J."/>
            <person name="Wegrzyn J.L."/>
            <person name="Swenson N.G."/>
        </authorList>
    </citation>
    <scope>NUCLEOTIDE SEQUENCE</scope>
    <source>
        <strain evidence="1">NS2018</strain>
    </source>
</reference>
<reference evidence="1" key="2">
    <citation type="submission" date="2023-06" db="EMBL/GenBank/DDBJ databases">
        <authorList>
            <person name="Swenson N.G."/>
            <person name="Wegrzyn J.L."/>
            <person name="Mcevoy S.L."/>
        </authorList>
    </citation>
    <scope>NUCLEOTIDE SEQUENCE</scope>
    <source>
        <strain evidence="1">NS2018</strain>
        <tissue evidence="1">Leaf</tissue>
    </source>
</reference>
<gene>
    <name evidence="1" type="ORF">LWI29_001322</name>
</gene>